<dbReference type="InterPro" id="IPR011990">
    <property type="entry name" value="TPR-like_helical_dom_sf"/>
</dbReference>
<feature type="region of interest" description="Disordered" evidence="1">
    <location>
        <begin position="266"/>
        <end position="339"/>
    </location>
</feature>
<gene>
    <name evidence="2" type="ORF">AVDCRST_MAG49-1979</name>
</gene>
<feature type="compositionally biased region" description="Low complexity" evidence="1">
    <location>
        <begin position="299"/>
        <end position="317"/>
    </location>
</feature>
<dbReference type="Gene3D" id="1.25.40.10">
    <property type="entry name" value="Tetratricopeptide repeat domain"/>
    <property type="match status" value="1"/>
</dbReference>
<sequence length="339" mass="34061">MAIPALDTPETTPAARQPAGAIPVERAVGLPAKLRWSLVGWYRATGALDAAAALLDAVAERDGETIRLIEERARLAVAAGRSDEAVSLLEERAARAPSATAWVQLGRVHLEAGDVDAAAAIADDLMADSAGLQTVAQFAGDVARARGDRTAARAHNEAILEARPDHVGSLLALAAIAVEDGDRRLAAALLDRALDGAEENLTSSQLGAAADVAAEVGRTGQATELRSRASALDAARGAALLAEVHAALGWEPPAASTRFPGAGVAGATAVSPGGSPGTGEGDRRRAAGSGAAGGESDRPAAPSPVADRAAAARPASARRAEEPAPTLGTFAPTPDPDLS</sequence>
<accession>A0A6J4UNN2</accession>
<reference evidence="2" key="1">
    <citation type="submission" date="2020-02" db="EMBL/GenBank/DDBJ databases">
        <authorList>
            <person name="Meier V. D."/>
        </authorList>
    </citation>
    <scope>NUCLEOTIDE SEQUENCE</scope>
    <source>
        <strain evidence="2">AVDCRST_MAG49</strain>
    </source>
</reference>
<dbReference type="EMBL" id="CADCWG010000135">
    <property type="protein sequence ID" value="CAA9554091.1"/>
    <property type="molecule type" value="Genomic_DNA"/>
</dbReference>
<dbReference type="AlphaFoldDB" id="A0A6J4UNN2"/>
<proteinExistence type="predicted"/>
<evidence type="ECO:0000256" key="1">
    <source>
        <dbReference type="SAM" id="MobiDB-lite"/>
    </source>
</evidence>
<organism evidence="2">
    <name type="scientific">uncultured Thermomicrobiales bacterium</name>
    <dbReference type="NCBI Taxonomy" id="1645740"/>
    <lineage>
        <taxon>Bacteria</taxon>
        <taxon>Pseudomonadati</taxon>
        <taxon>Thermomicrobiota</taxon>
        <taxon>Thermomicrobia</taxon>
        <taxon>Thermomicrobiales</taxon>
        <taxon>environmental samples</taxon>
    </lineage>
</organism>
<evidence type="ECO:0000313" key="2">
    <source>
        <dbReference type="EMBL" id="CAA9554091.1"/>
    </source>
</evidence>
<name>A0A6J4UNN2_9BACT</name>
<dbReference type="SUPFAM" id="SSF48452">
    <property type="entry name" value="TPR-like"/>
    <property type="match status" value="1"/>
</dbReference>
<protein>
    <submittedName>
        <fullName evidence="2">Uncharacterized protein</fullName>
    </submittedName>
</protein>